<evidence type="ECO:0000256" key="4">
    <source>
        <dbReference type="PROSITE-ProRule" id="PRU01100"/>
    </source>
</evidence>
<sequence length="563" mass="61779">MTSISMKTAPRLLVLTVLLTSCATQGLPQTTPTGPASGIAGLPILKDQNADSTSGVFFGIFRERDDHAAVANEVANDLRFKPATVMWYSSWKVGSNFPKADVLGLSKQGVVPNITWEPWDWTLPLNDPKQIKLQDILDGKFDDYIRSWAKAAKEVNVPFLLRWGHEFNGNWYPWAVSTNGQDPTVFVKAYQHVHDIFKAEGATKVQWIWCYNNADVPGDAWNDVARAYPGDAYVDWVGLDGYNWGTNPSWGSWAPFKDVFKGAYDRALKIAPGKPIIIGEFASSEVGGDKGQWILNMFSDLPRLFPQIKAIVWFDIQKEEDWRIDSSHNSFERLALGLRSKDIRGNGAALLKVPASIVPPLPPAGDSKKLATFETLAEVRLVTQEGGKVFLGGFQEQAAQPSTFSNQDQGNEPPAVVYPAGDGQTQHAGFDFGIKSPNAYAGVVMSLEVKPRNAEGKQVSVDYSSFKTLRVTLKATGTTKLRLEFIGDKSLGIQDGSYPQVYVDVSAATKTVDVPISSFAQPDWASVKKTTTEVLKQLITFNVVADTVPSSGNVQIDDLMLLP</sequence>
<dbReference type="Gene3D" id="3.20.20.80">
    <property type="entry name" value="Glycosidases"/>
    <property type="match status" value="1"/>
</dbReference>
<gene>
    <name evidence="7" type="ORF">GCM10008938_11450</name>
</gene>
<accession>A0ABQ2CXK5</accession>
<reference evidence="8" key="1">
    <citation type="journal article" date="2019" name="Int. J. Syst. Evol. Microbiol.">
        <title>The Global Catalogue of Microorganisms (GCM) 10K type strain sequencing project: providing services to taxonomists for standard genome sequencing and annotation.</title>
        <authorList>
            <consortium name="The Broad Institute Genomics Platform"/>
            <consortium name="The Broad Institute Genome Sequencing Center for Infectious Disease"/>
            <person name="Wu L."/>
            <person name="Ma J."/>
        </authorList>
    </citation>
    <scope>NUCLEOTIDE SEQUENCE [LARGE SCALE GENOMIC DNA]</scope>
    <source>
        <strain evidence="8">JCM 14370</strain>
    </source>
</reference>
<feature type="signal peptide" evidence="5">
    <location>
        <begin position="1"/>
        <end position="26"/>
    </location>
</feature>
<feature type="domain" description="GH26" evidence="6">
    <location>
        <begin position="36"/>
        <end position="337"/>
    </location>
</feature>
<dbReference type="PANTHER" id="PTHR40079">
    <property type="entry name" value="MANNAN ENDO-1,4-BETA-MANNOSIDASE E-RELATED"/>
    <property type="match status" value="1"/>
</dbReference>
<feature type="active site" description="Proton donor" evidence="4">
    <location>
        <position position="166"/>
    </location>
</feature>
<dbReference type="PROSITE" id="PS51764">
    <property type="entry name" value="GH26"/>
    <property type="match status" value="1"/>
</dbReference>
<feature type="chain" id="PRO_5045590541" description="GH26 domain-containing protein" evidence="5">
    <location>
        <begin position="27"/>
        <end position="563"/>
    </location>
</feature>
<name>A0ABQ2CXK5_9DEIO</name>
<evidence type="ECO:0000256" key="2">
    <source>
        <dbReference type="ARBA" id="ARBA00022801"/>
    </source>
</evidence>
<protein>
    <recommendedName>
        <fullName evidence="6">GH26 domain-containing protein</fullName>
    </recommendedName>
</protein>
<keyword evidence="3 4" id="KW-0326">Glycosidase</keyword>
<keyword evidence="5" id="KW-0732">Signal</keyword>
<evidence type="ECO:0000256" key="5">
    <source>
        <dbReference type="SAM" id="SignalP"/>
    </source>
</evidence>
<evidence type="ECO:0000256" key="1">
    <source>
        <dbReference type="ARBA" id="ARBA00007754"/>
    </source>
</evidence>
<dbReference type="Pfam" id="PF02156">
    <property type="entry name" value="Glyco_hydro_26"/>
    <property type="match status" value="1"/>
</dbReference>
<dbReference type="InterPro" id="IPR022790">
    <property type="entry name" value="GH26_dom"/>
</dbReference>
<dbReference type="PANTHER" id="PTHR40079:SF4">
    <property type="entry name" value="GH26 DOMAIN-CONTAINING PROTEIN-RELATED"/>
    <property type="match status" value="1"/>
</dbReference>
<feature type="active site" description="Nucleophile" evidence="4">
    <location>
        <position position="280"/>
    </location>
</feature>
<proteinExistence type="inferred from homology"/>
<dbReference type="InterPro" id="IPR000805">
    <property type="entry name" value="Glyco_hydro_26"/>
</dbReference>
<keyword evidence="8" id="KW-1185">Reference proteome</keyword>
<comment type="similarity">
    <text evidence="1 4">Belongs to the glycosyl hydrolase 26 family.</text>
</comment>
<organism evidence="7 8">
    <name type="scientific">Deinococcus roseus</name>
    <dbReference type="NCBI Taxonomy" id="392414"/>
    <lineage>
        <taxon>Bacteria</taxon>
        <taxon>Thermotogati</taxon>
        <taxon>Deinococcota</taxon>
        <taxon>Deinococci</taxon>
        <taxon>Deinococcales</taxon>
        <taxon>Deinococcaceae</taxon>
        <taxon>Deinococcus</taxon>
    </lineage>
</organism>
<evidence type="ECO:0000313" key="7">
    <source>
        <dbReference type="EMBL" id="GGJ27022.1"/>
    </source>
</evidence>
<comment type="caution">
    <text evidence="7">The sequence shown here is derived from an EMBL/GenBank/DDBJ whole genome shotgun (WGS) entry which is preliminary data.</text>
</comment>
<dbReference type="SUPFAM" id="SSF51445">
    <property type="entry name" value="(Trans)glycosidases"/>
    <property type="match status" value="1"/>
</dbReference>
<dbReference type="InterPro" id="IPR017853">
    <property type="entry name" value="GH"/>
</dbReference>
<keyword evidence="2 4" id="KW-0378">Hydrolase</keyword>
<evidence type="ECO:0000256" key="3">
    <source>
        <dbReference type="ARBA" id="ARBA00023295"/>
    </source>
</evidence>
<evidence type="ECO:0000259" key="6">
    <source>
        <dbReference type="PROSITE" id="PS51764"/>
    </source>
</evidence>
<dbReference type="EMBL" id="BMOD01000003">
    <property type="protein sequence ID" value="GGJ27022.1"/>
    <property type="molecule type" value="Genomic_DNA"/>
</dbReference>
<dbReference type="PROSITE" id="PS51257">
    <property type="entry name" value="PROKAR_LIPOPROTEIN"/>
    <property type="match status" value="1"/>
</dbReference>
<dbReference type="Proteomes" id="UP000632222">
    <property type="component" value="Unassembled WGS sequence"/>
</dbReference>
<evidence type="ECO:0000313" key="8">
    <source>
        <dbReference type="Proteomes" id="UP000632222"/>
    </source>
</evidence>